<feature type="domain" description="ChsH2 rubredoxin-like zinc ribbon" evidence="2">
    <location>
        <begin position="14"/>
        <end position="49"/>
    </location>
</feature>
<gene>
    <name evidence="3" type="ORF">SMALB_2189</name>
</gene>
<accession>A0A7X5X058</accession>
<dbReference type="Proteomes" id="UP000536624">
    <property type="component" value="Unassembled WGS sequence"/>
</dbReference>
<evidence type="ECO:0000259" key="1">
    <source>
        <dbReference type="Pfam" id="PF01796"/>
    </source>
</evidence>
<proteinExistence type="predicted"/>
<reference evidence="3 4" key="1">
    <citation type="submission" date="2020-02" db="EMBL/GenBank/DDBJ databases">
        <title>Streptomyces malaysiensis DSM14702 (JHCC583434, PFL_A843) Genome sequencing and assembly.</title>
        <authorList>
            <person name="Samborskyy M."/>
        </authorList>
    </citation>
    <scope>NUCLEOTIDE SEQUENCE [LARGE SCALE GENOMIC DNA]</scope>
    <source>
        <strain evidence="3 4">DSM 14702</strain>
    </source>
</reference>
<organism evidence="3 4">
    <name type="scientific">Streptomyces malaysiensis</name>
    <dbReference type="NCBI Taxonomy" id="92644"/>
    <lineage>
        <taxon>Bacteria</taxon>
        <taxon>Bacillati</taxon>
        <taxon>Actinomycetota</taxon>
        <taxon>Actinomycetes</taxon>
        <taxon>Kitasatosporales</taxon>
        <taxon>Streptomycetaceae</taxon>
        <taxon>Streptomyces</taxon>
        <taxon>Streptomyces violaceusniger group</taxon>
    </lineage>
</organism>
<dbReference type="Pfam" id="PF01796">
    <property type="entry name" value="OB_ChsH2_C"/>
    <property type="match status" value="1"/>
</dbReference>
<dbReference type="SUPFAM" id="SSF50249">
    <property type="entry name" value="Nucleic acid-binding proteins"/>
    <property type="match status" value="1"/>
</dbReference>
<dbReference type="PANTHER" id="PTHR34075">
    <property type="entry name" value="BLR3430 PROTEIN"/>
    <property type="match status" value="1"/>
</dbReference>
<comment type="caution">
    <text evidence="3">The sequence shown here is derived from an EMBL/GenBank/DDBJ whole genome shotgun (WGS) entry which is preliminary data.</text>
</comment>
<sequence length="140" mass="15445">MNRPVPDRDSAPWWQALAEHRLILQRCDGCGLLRWAPRAMCNGCSSFAWTWETADGQGTVASWTVCHRALQPGRQVPYVVLLVRLTEGDDLILPGGWDGPQDGAGLHIGLPVVAEYHDLRSDDEDAHAHCASLLTWHPTG</sequence>
<evidence type="ECO:0000313" key="3">
    <source>
        <dbReference type="EMBL" id="NIY64231.1"/>
    </source>
</evidence>
<dbReference type="InterPro" id="IPR022002">
    <property type="entry name" value="ChsH2_Znr"/>
</dbReference>
<dbReference type="PANTHER" id="PTHR34075:SF5">
    <property type="entry name" value="BLR3430 PROTEIN"/>
    <property type="match status" value="1"/>
</dbReference>
<dbReference type="InterPro" id="IPR012340">
    <property type="entry name" value="NA-bd_OB-fold"/>
</dbReference>
<dbReference type="InterPro" id="IPR052513">
    <property type="entry name" value="Thioester_dehydratase-like"/>
</dbReference>
<dbReference type="Pfam" id="PF12172">
    <property type="entry name" value="zf-ChsH2"/>
    <property type="match status" value="1"/>
</dbReference>
<dbReference type="RefSeq" id="WP_167500829.1">
    <property type="nucleotide sequence ID" value="NZ_JAALLH010000001.1"/>
</dbReference>
<dbReference type="EMBL" id="JAALLH010000001">
    <property type="protein sequence ID" value="NIY64231.1"/>
    <property type="molecule type" value="Genomic_DNA"/>
</dbReference>
<dbReference type="InterPro" id="IPR002878">
    <property type="entry name" value="ChsH2_C"/>
</dbReference>
<evidence type="ECO:0000259" key="2">
    <source>
        <dbReference type="Pfam" id="PF12172"/>
    </source>
</evidence>
<protein>
    <recommendedName>
        <fullName evidence="5">DUF35 domain-containing protein</fullName>
    </recommendedName>
</protein>
<feature type="domain" description="ChsH2 C-terminal OB-fold" evidence="1">
    <location>
        <begin position="51"/>
        <end position="115"/>
    </location>
</feature>
<name>A0A7X5X058_STRMQ</name>
<evidence type="ECO:0008006" key="5">
    <source>
        <dbReference type="Google" id="ProtNLM"/>
    </source>
</evidence>
<dbReference type="AlphaFoldDB" id="A0A7X5X058"/>
<dbReference type="Gene3D" id="6.10.30.10">
    <property type="match status" value="1"/>
</dbReference>
<evidence type="ECO:0000313" key="4">
    <source>
        <dbReference type="Proteomes" id="UP000536624"/>
    </source>
</evidence>